<dbReference type="STRING" id="3641.A0A061GGN9"/>
<dbReference type="GO" id="GO:0004097">
    <property type="term" value="F:catechol oxidase activity"/>
    <property type="evidence" value="ECO:0007669"/>
    <property type="project" value="InterPro"/>
</dbReference>
<evidence type="ECO:0000259" key="1">
    <source>
        <dbReference type="Pfam" id="PF12143"/>
    </source>
</evidence>
<keyword evidence="3" id="KW-1185">Reference proteome</keyword>
<dbReference type="PANTHER" id="PTHR36608:SF1">
    <property type="entry name" value="POLYPHENOL OXIDASE C, CHLOROPLASTIC-LIKE"/>
    <property type="match status" value="1"/>
</dbReference>
<dbReference type="Proteomes" id="UP000026915">
    <property type="component" value="Chromosome 6"/>
</dbReference>
<dbReference type="EMBL" id="CM001884">
    <property type="protein sequence ID" value="EOY28327.1"/>
    <property type="molecule type" value="Genomic_DNA"/>
</dbReference>
<organism evidence="2 3">
    <name type="scientific">Theobroma cacao</name>
    <name type="common">Cacao</name>
    <name type="synonym">Cocoa</name>
    <dbReference type="NCBI Taxonomy" id="3641"/>
    <lineage>
        <taxon>Eukaryota</taxon>
        <taxon>Viridiplantae</taxon>
        <taxon>Streptophyta</taxon>
        <taxon>Embryophyta</taxon>
        <taxon>Tracheophyta</taxon>
        <taxon>Spermatophyta</taxon>
        <taxon>Magnoliopsida</taxon>
        <taxon>eudicotyledons</taxon>
        <taxon>Gunneridae</taxon>
        <taxon>Pentapetalae</taxon>
        <taxon>rosids</taxon>
        <taxon>malvids</taxon>
        <taxon>Malvales</taxon>
        <taxon>Malvaceae</taxon>
        <taxon>Byttnerioideae</taxon>
        <taxon>Theobroma</taxon>
    </lineage>
</organism>
<evidence type="ECO:0000313" key="2">
    <source>
        <dbReference type="EMBL" id="EOY28327.1"/>
    </source>
</evidence>
<gene>
    <name evidence="2" type="ORF">TCM_029925</name>
</gene>
<evidence type="ECO:0000313" key="3">
    <source>
        <dbReference type="Proteomes" id="UP000026915"/>
    </source>
</evidence>
<dbReference type="eggNOG" id="ENOG502QVBP">
    <property type="taxonomic scope" value="Eukaryota"/>
</dbReference>
<dbReference type="PANTHER" id="PTHR36608">
    <property type="entry name" value="POLYPHENOL OXIDASE C, CHLOROPLASTIC-LIKE"/>
    <property type="match status" value="1"/>
</dbReference>
<reference evidence="2 3" key="1">
    <citation type="journal article" date="2013" name="Genome Biol.">
        <title>The genome sequence of the most widely cultivated cacao type and its use to identify candidate genes regulating pod color.</title>
        <authorList>
            <person name="Motamayor J.C."/>
            <person name="Mockaitis K."/>
            <person name="Schmutz J."/>
            <person name="Haiminen N."/>
            <person name="Iii D.L."/>
            <person name="Cornejo O."/>
            <person name="Findley S.D."/>
            <person name="Zheng P."/>
            <person name="Utro F."/>
            <person name="Royaert S."/>
            <person name="Saski C."/>
            <person name="Jenkins J."/>
            <person name="Podicheti R."/>
            <person name="Zhao M."/>
            <person name="Scheffler B.E."/>
            <person name="Stack J.C."/>
            <person name="Feltus F.A."/>
            <person name="Mustiga G.M."/>
            <person name="Amores F."/>
            <person name="Phillips W."/>
            <person name="Marelli J.P."/>
            <person name="May G.D."/>
            <person name="Shapiro H."/>
            <person name="Ma J."/>
            <person name="Bustamante C.D."/>
            <person name="Schnell R.J."/>
            <person name="Main D."/>
            <person name="Gilbert D."/>
            <person name="Parida L."/>
            <person name="Kuhn D.N."/>
        </authorList>
    </citation>
    <scope>NUCLEOTIDE SEQUENCE [LARGE SCALE GENOMIC DNA]</scope>
    <source>
        <strain evidence="3">cv. Matina 1-6</strain>
    </source>
</reference>
<dbReference type="Gramene" id="EOY28327">
    <property type="protein sequence ID" value="EOY28327"/>
    <property type="gene ID" value="TCM_029925"/>
</dbReference>
<dbReference type="HOGENOM" id="CLU_998953_0_0_1"/>
<accession>A0A061GGN9</accession>
<dbReference type="OMA" id="NDRDPRN"/>
<dbReference type="InterPro" id="IPR022740">
    <property type="entry name" value="Polyphenol_oxidase_C"/>
</dbReference>
<protein>
    <recommendedName>
        <fullName evidence="1">Polyphenol oxidase C-terminal domain-containing protein</fullName>
    </recommendedName>
</protein>
<feature type="domain" description="Polyphenol oxidase C-terminal" evidence="1">
    <location>
        <begin position="148"/>
        <end position="276"/>
    </location>
</feature>
<dbReference type="InParanoid" id="A0A061GGN9"/>
<dbReference type="Pfam" id="PF12143">
    <property type="entry name" value="PPO1_KFDV"/>
    <property type="match status" value="1"/>
</dbReference>
<dbReference type="AlphaFoldDB" id="A0A061GGN9"/>
<sequence length="279" mass="30400">MASPVLPLSTQTTISNSSIQTSFFPKTSQVSLNKKITKPDCSNPNRVVSCKATNDGNKGDSSPNRFDRRDLLIGLGGLYGATNLSNDPFALAAPIAAPDLTLGGDAIISDKKKETKYRKFAKKGGSGHGHGHAMAAETKKKNVIRSVFPIVLDKIVTVEIPRPKKSRTKLEKDEEEEVLVLESIQLRTDTPVKFDVYINDEDDEAPSGPEDSEFAGSFTNIPHNHKHAKKLETSYSLAISDLLEDLDVEGDDNIVVTLVPREGKGLVSVGNIKIDYIRE</sequence>
<proteinExistence type="predicted"/>
<name>A0A061GGN9_THECC</name>